<feature type="compositionally biased region" description="Polar residues" evidence="1">
    <location>
        <begin position="187"/>
        <end position="196"/>
    </location>
</feature>
<name>A0A553P8C3_TIGCA</name>
<dbReference type="EMBL" id="VCGU01000007">
    <property type="protein sequence ID" value="TRY73919.1"/>
    <property type="molecule type" value="Genomic_DNA"/>
</dbReference>
<feature type="region of interest" description="Disordered" evidence="1">
    <location>
        <begin position="181"/>
        <end position="218"/>
    </location>
</feature>
<protein>
    <submittedName>
        <fullName evidence="2">Uncharacterized protein</fullName>
    </submittedName>
</protein>
<dbReference type="AlphaFoldDB" id="A0A553P8C3"/>
<evidence type="ECO:0000313" key="2">
    <source>
        <dbReference type="EMBL" id="TRY73919.1"/>
    </source>
</evidence>
<dbReference type="STRING" id="6832.A0A553P8C3"/>
<feature type="region of interest" description="Disordered" evidence="1">
    <location>
        <begin position="104"/>
        <end position="132"/>
    </location>
</feature>
<feature type="compositionally biased region" description="Basic and acidic residues" evidence="1">
    <location>
        <begin position="26"/>
        <end position="39"/>
    </location>
</feature>
<gene>
    <name evidence="2" type="ORF">TCAL_09116</name>
</gene>
<reference evidence="2 3" key="1">
    <citation type="journal article" date="2018" name="Nat. Ecol. Evol.">
        <title>Genomic signatures of mitonuclear coevolution across populations of Tigriopus californicus.</title>
        <authorList>
            <person name="Barreto F.S."/>
            <person name="Watson E.T."/>
            <person name="Lima T.G."/>
            <person name="Willett C.S."/>
            <person name="Edmands S."/>
            <person name="Li W."/>
            <person name="Burton R.S."/>
        </authorList>
    </citation>
    <scope>NUCLEOTIDE SEQUENCE [LARGE SCALE GENOMIC DNA]</scope>
    <source>
        <strain evidence="2 3">San Diego</strain>
    </source>
</reference>
<comment type="caution">
    <text evidence="2">The sequence shown here is derived from an EMBL/GenBank/DDBJ whole genome shotgun (WGS) entry which is preliminary data.</text>
</comment>
<sequence>MATNPHFTNRDRPTLLPPMPKLRRKPGFELEDREAKPEPEEVTTSRLLMKNECRGSGRKKSNGSLVHSIPKFTQVKPNERLSEVQKVLQNRIRLKQQRKRLEQEQQEIQSFSHHIDQQRQQNSRNPVLLSDRHRIPVSVPGLSGVEIKLVPSSASVASSQSNLPAASLLQNIMSFHEKREERITKPLSRSNESGSKSAGHKRRGRKPAKDEICHFVSSRSSPKAFRPIVPLPQLSEVTITPTLVTRPSANDRTTISREEALDLRKTGRAKSQTPPEILEVDVDPEQMIFEDRQSPLPMMMPPVLSPMDFESLGAPPGYVFEPRSAVFVHPSALHLGLPGLLPHHFPPLGHLRSLPGTTSPSSLPSSQALSITPINSKEFSHLEAMQSMQSVMRYKPNRVFREAGVPLEPHCPQSSSAPPRVKKKKVRPTTSDGSQEVSICKFKFTGGDRPSLEEKKMLSVDSTGNFKYFSGSGERTMRGSESMPMELIHTNSRIITDKFTSLTAEKIALANSEKNSHLVNSSEGHSPHISIG</sequence>
<dbReference type="Proteomes" id="UP000318571">
    <property type="component" value="Chromosome 3"/>
</dbReference>
<evidence type="ECO:0000256" key="1">
    <source>
        <dbReference type="SAM" id="MobiDB-lite"/>
    </source>
</evidence>
<accession>A0A553P8C3</accession>
<feature type="region of interest" description="Disordered" evidence="1">
    <location>
        <begin position="406"/>
        <end position="432"/>
    </location>
</feature>
<organism evidence="2 3">
    <name type="scientific">Tigriopus californicus</name>
    <name type="common">Marine copepod</name>
    <dbReference type="NCBI Taxonomy" id="6832"/>
    <lineage>
        <taxon>Eukaryota</taxon>
        <taxon>Metazoa</taxon>
        <taxon>Ecdysozoa</taxon>
        <taxon>Arthropoda</taxon>
        <taxon>Crustacea</taxon>
        <taxon>Multicrustacea</taxon>
        <taxon>Hexanauplia</taxon>
        <taxon>Copepoda</taxon>
        <taxon>Harpacticoida</taxon>
        <taxon>Harpacticidae</taxon>
        <taxon>Tigriopus</taxon>
    </lineage>
</organism>
<proteinExistence type="predicted"/>
<feature type="region of interest" description="Disordered" evidence="1">
    <location>
        <begin position="1"/>
        <end position="43"/>
    </location>
</feature>
<evidence type="ECO:0000313" key="3">
    <source>
        <dbReference type="Proteomes" id="UP000318571"/>
    </source>
</evidence>
<keyword evidence="3" id="KW-1185">Reference proteome</keyword>